<dbReference type="GO" id="GO:0042128">
    <property type="term" value="P:nitrate assimilation"/>
    <property type="evidence" value="ECO:0007669"/>
    <property type="project" value="UniProtKB-KW"/>
</dbReference>
<dbReference type="GO" id="GO:0045333">
    <property type="term" value="P:cellular respiration"/>
    <property type="evidence" value="ECO:0007669"/>
    <property type="project" value="UniProtKB-ARBA"/>
</dbReference>
<dbReference type="Proteomes" id="UP001139488">
    <property type="component" value="Unassembled WGS sequence"/>
</dbReference>
<gene>
    <name evidence="12" type="ORF">LNL84_09705</name>
</gene>
<evidence type="ECO:0000256" key="3">
    <source>
        <dbReference type="ARBA" id="ARBA00008747"/>
    </source>
</evidence>
<comment type="cofactor">
    <cofactor evidence="2">
        <name>[4Fe-4S] cluster</name>
        <dbReference type="ChEBI" id="CHEBI:49883"/>
    </cofactor>
</comment>
<evidence type="ECO:0000313" key="13">
    <source>
        <dbReference type="Proteomes" id="UP001139488"/>
    </source>
</evidence>
<dbReference type="AlphaFoldDB" id="A0A9X1W9Z2"/>
<dbReference type="GO" id="GO:0043546">
    <property type="term" value="F:molybdopterin cofactor binding"/>
    <property type="evidence" value="ECO:0007669"/>
    <property type="project" value="InterPro"/>
</dbReference>
<comment type="cofactor">
    <cofactor evidence="1">
        <name>Mo-bis(molybdopterin guanine dinucleotide)</name>
        <dbReference type="ChEBI" id="CHEBI:60539"/>
    </cofactor>
</comment>
<evidence type="ECO:0000256" key="5">
    <source>
        <dbReference type="ARBA" id="ARBA00022505"/>
    </source>
</evidence>
<keyword evidence="9" id="KW-0411">Iron-sulfur</keyword>
<dbReference type="GO" id="GO:1990204">
    <property type="term" value="C:oxidoreductase complex"/>
    <property type="evidence" value="ECO:0007669"/>
    <property type="project" value="UniProtKB-ARBA"/>
</dbReference>
<dbReference type="InterPro" id="IPR006963">
    <property type="entry name" value="Mopterin_OxRdtase_4Fe-4S_dom"/>
</dbReference>
<dbReference type="InterPro" id="IPR050123">
    <property type="entry name" value="Prok_molybdopt-oxidoreductase"/>
</dbReference>
<evidence type="ECO:0000256" key="9">
    <source>
        <dbReference type="ARBA" id="ARBA00023014"/>
    </source>
</evidence>
<dbReference type="Gene3D" id="2.40.40.20">
    <property type="match status" value="1"/>
</dbReference>
<dbReference type="RefSeq" id="WP_244357040.1">
    <property type="nucleotide sequence ID" value="NZ_JAJNNZ010000006.1"/>
</dbReference>
<keyword evidence="10" id="KW-0534">Nitrate assimilation</keyword>
<evidence type="ECO:0000256" key="6">
    <source>
        <dbReference type="ARBA" id="ARBA00022723"/>
    </source>
</evidence>
<dbReference type="EMBL" id="JAJNNZ010000006">
    <property type="protein sequence ID" value="MCJ2377102.1"/>
    <property type="molecule type" value="Genomic_DNA"/>
</dbReference>
<keyword evidence="6" id="KW-0479">Metal-binding</keyword>
<dbReference type="Pfam" id="PF04879">
    <property type="entry name" value="Molybdop_Fe4S4"/>
    <property type="match status" value="1"/>
</dbReference>
<dbReference type="GO" id="GO:0016020">
    <property type="term" value="C:membrane"/>
    <property type="evidence" value="ECO:0007669"/>
    <property type="project" value="TreeGrafter"/>
</dbReference>
<keyword evidence="5" id="KW-0500">Molybdenum</keyword>
<dbReference type="Pfam" id="PF00384">
    <property type="entry name" value="Molybdopterin"/>
    <property type="match status" value="1"/>
</dbReference>
<dbReference type="InterPro" id="IPR027467">
    <property type="entry name" value="MopterinOxRdtase_cofactor_BS"/>
</dbReference>
<dbReference type="Pfam" id="PF01568">
    <property type="entry name" value="Molydop_binding"/>
    <property type="match status" value="1"/>
</dbReference>
<dbReference type="Gene3D" id="3.40.50.740">
    <property type="match status" value="1"/>
</dbReference>
<dbReference type="InterPro" id="IPR006657">
    <property type="entry name" value="MoPterin_dinucl-bd_dom"/>
</dbReference>
<evidence type="ECO:0000256" key="4">
    <source>
        <dbReference type="ARBA" id="ARBA00022485"/>
    </source>
</evidence>
<dbReference type="CDD" id="cd02791">
    <property type="entry name" value="MopB_CT_Nitrate-R-NapA-like"/>
    <property type="match status" value="1"/>
</dbReference>
<keyword evidence="7" id="KW-0560">Oxidoreductase</keyword>
<keyword evidence="8" id="KW-0408">Iron</keyword>
<dbReference type="PANTHER" id="PTHR43105">
    <property type="entry name" value="RESPIRATORY NITRATE REDUCTASE"/>
    <property type="match status" value="1"/>
</dbReference>
<feature type="domain" description="4Fe-4S Mo/W bis-MGD-type" evidence="11">
    <location>
        <begin position="5"/>
        <end position="61"/>
    </location>
</feature>
<comment type="caution">
    <text evidence="12">The sequence shown here is derived from an EMBL/GenBank/DDBJ whole genome shotgun (WGS) entry which is preliminary data.</text>
</comment>
<dbReference type="Gene3D" id="3.40.228.10">
    <property type="entry name" value="Dimethylsulfoxide Reductase, domain 2"/>
    <property type="match status" value="1"/>
</dbReference>
<evidence type="ECO:0000256" key="2">
    <source>
        <dbReference type="ARBA" id="ARBA00001966"/>
    </source>
</evidence>
<dbReference type="PANTHER" id="PTHR43105:SF9">
    <property type="entry name" value="NADPH-FE(3+) OXIDOREDUCTASE SUBUNIT ALPHA"/>
    <property type="match status" value="1"/>
</dbReference>
<evidence type="ECO:0000256" key="10">
    <source>
        <dbReference type="ARBA" id="ARBA00023063"/>
    </source>
</evidence>
<dbReference type="SUPFAM" id="SSF53706">
    <property type="entry name" value="Formate dehydrogenase/DMSO reductase, domains 1-3"/>
    <property type="match status" value="1"/>
</dbReference>
<proteinExistence type="inferred from homology"/>
<dbReference type="PROSITE" id="PS00551">
    <property type="entry name" value="MOLYBDOPTERIN_PROK_1"/>
    <property type="match status" value="1"/>
</dbReference>
<dbReference type="InterPro" id="IPR006656">
    <property type="entry name" value="Mopterin_OxRdtase"/>
</dbReference>
<comment type="similarity">
    <text evidence="3">Belongs to the prokaryotic molybdopterin-containing oxidoreductase family. NasA/NapA/NarB subfamily.</text>
</comment>
<dbReference type="CDD" id="cd02754">
    <property type="entry name" value="MopB_Nitrate-R-NapA-like"/>
    <property type="match status" value="1"/>
</dbReference>
<organism evidence="12 13">
    <name type="scientific">Vibrio gelatinilyticus</name>
    <dbReference type="NCBI Taxonomy" id="2893468"/>
    <lineage>
        <taxon>Bacteria</taxon>
        <taxon>Pseudomonadati</taxon>
        <taxon>Pseudomonadota</taxon>
        <taxon>Gammaproteobacteria</taxon>
        <taxon>Vibrionales</taxon>
        <taxon>Vibrionaceae</taxon>
        <taxon>Vibrio</taxon>
    </lineage>
</organism>
<dbReference type="InterPro" id="IPR009010">
    <property type="entry name" value="Asp_de-COase-like_dom_sf"/>
</dbReference>
<keyword evidence="13" id="KW-1185">Reference proteome</keyword>
<sequence>MSYSDGWIKTTCAYCGVGCGVEAKPKLDGSLMIRGDQEHPSNYGQLCVKGAALGETVSHEGRLLTPIVNGAEKSWESAINYVADKFSEIIREYGPDSVAFYVSGQLLTEDYYVANKLMKGFIGSGNIDSNSRLCMASSVVGHKRAFGEDIVPVCYDDLEHTELVVIVGSNLAWCHPILFNRLKKAKQQNTQLKVIVIDPRKTATCEIADLHLAINSGTDVALFNGLLSYLARNGGLDEQFVNKRTNGLQETLMQAHLESDDLVKLSALVGVDKQDLVNVYDLFTKTDKVLTIYSQGVNQSSQGCDKVNSILNCHLASGKIGKVGSGPFSVTGQPNAMGGREVGALANTLAAHMEFDSKSDRGAISQFWNTSNLASKPGLKAVDMFDAIALGKIKAVWVMATNPAVSLPNQSRIHEALDKCPLVVVSDCIKDTSTTRYANVLLPAQGWSEKSGTVTNSERRISRQRRLLPSPGLAKPDWWIVSQVASAMGFGDAFSYRHEGEIFREYASMTSIKSESERALNLKGLTKLTDSEYNQLAPQQWPVENVQTAIENQRLFEDQQFLTPSRKANLIPVRYLATNESLDGMNKVRLNTGRTKEHWHTMTRTGLSESLSELSPEPTVSIHPETAERFGFKDKDIACVENLGNKLKLRVAISQSVEPEDIFIPIHWNQSNSGQSTVCEIIDDNVDPMSGQPEFKNTMVELSRWPKQSEAKLFSRTSLVNFTNEYWVRQKVTDGYVYHIASTSTAPELAESLMPIIDRQKGVMLSYKDSTSAVKVAKFDGNELLVALAVGDTLNHEEPLWFKGLTISENESRHQNFFESCVA</sequence>
<dbReference type="SUPFAM" id="SSF50692">
    <property type="entry name" value="ADC-like"/>
    <property type="match status" value="1"/>
</dbReference>
<evidence type="ECO:0000256" key="8">
    <source>
        <dbReference type="ARBA" id="ARBA00023004"/>
    </source>
</evidence>
<dbReference type="PROSITE" id="PS51669">
    <property type="entry name" value="4FE4S_MOW_BIS_MGD"/>
    <property type="match status" value="1"/>
</dbReference>
<reference evidence="12" key="1">
    <citation type="submission" date="2021-11" db="EMBL/GenBank/DDBJ databases">
        <title>Vibrio ZSDE26 sp. nov. and Vibrio ZSDZ34 sp. nov., isolated from coastal seawater in Qingdao.</title>
        <authorList>
            <person name="Zhang P."/>
        </authorList>
    </citation>
    <scope>NUCLEOTIDE SEQUENCE</scope>
    <source>
        <strain evidence="12">ZSDZ34</strain>
    </source>
</reference>
<evidence type="ECO:0000313" key="12">
    <source>
        <dbReference type="EMBL" id="MCJ2377102.1"/>
    </source>
</evidence>
<evidence type="ECO:0000256" key="7">
    <source>
        <dbReference type="ARBA" id="ARBA00023002"/>
    </source>
</evidence>
<dbReference type="GO" id="GO:0046872">
    <property type="term" value="F:metal ion binding"/>
    <property type="evidence" value="ECO:0007669"/>
    <property type="project" value="UniProtKB-KW"/>
</dbReference>
<dbReference type="GO" id="GO:0051539">
    <property type="term" value="F:4 iron, 4 sulfur cluster binding"/>
    <property type="evidence" value="ECO:0007669"/>
    <property type="project" value="UniProtKB-KW"/>
</dbReference>
<keyword evidence="4" id="KW-0004">4Fe-4S</keyword>
<dbReference type="SMART" id="SM00926">
    <property type="entry name" value="Molybdop_Fe4S4"/>
    <property type="match status" value="1"/>
</dbReference>
<evidence type="ECO:0000256" key="1">
    <source>
        <dbReference type="ARBA" id="ARBA00001942"/>
    </source>
</evidence>
<dbReference type="InterPro" id="IPR041957">
    <property type="entry name" value="CT_Nitrate-R-NapA-like"/>
</dbReference>
<dbReference type="Gene3D" id="2.20.25.90">
    <property type="entry name" value="ADC-like domains"/>
    <property type="match status" value="1"/>
</dbReference>
<evidence type="ECO:0000259" key="11">
    <source>
        <dbReference type="PROSITE" id="PS51669"/>
    </source>
</evidence>
<protein>
    <submittedName>
        <fullName evidence="12">Nitrate reductase</fullName>
    </submittedName>
</protein>
<accession>A0A9X1W9Z2</accession>
<dbReference type="GO" id="GO:0016491">
    <property type="term" value="F:oxidoreductase activity"/>
    <property type="evidence" value="ECO:0007669"/>
    <property type="project" value="UniProtKB-KW"/>
</dbReference>
<name>A0A9X1W9Z2_9VIBR</name>